<proteinExistence type="predicted"/>
<organism evidence="1 2">
    <name type="scientific">Lindgomyces ingoldianus</name>
    <dbReference type="NCBI Taxonomy" id="673940"/>
    <lineage>
        <taxon>Eukaryota</taxon>
        <taxon>Fungi</taxon>
        <taxon>Dikarya</taxon>
        <taxon>Ascomycota</taxon>
        <taxon>Pezizomycotina</taxon>
        <taxon>Dothideomycetes</taxon>
        <taxon>Pleosporomycetidae</taxon>
        <taxon>Pleosporales</taxon>
        <taxon>Lindgomycetaceae</taxon>
        <taxon>Lindgomyces</taxon>
    </lineage>
</organism>
<reference evidence="1" key="1">
    <citation type="journal article" date="2020" name="Stud. Mycol.">
        <title>101 Dothideomycetes genomes: a test case for predicting lifestyles and emergence of pathogens.</title>
        <authorList>
            <person name="Haridas S."/>
            <person name="Albert R."/>
            <person name="Binder M."/>
            <person name="Bloem J."/>
            <person name="Labutti K."/>
            <person name="Salamov A."/>
            <person name="Andreopoulos B."/>
            <person name="Baker S."/>
            <person name="Barry K."/>
            <person name="Bills G."/>
            <person name="Bluhm B."/>
            <person name="Cannon C."/>
            <person name="Castanera R."/>
            <person name="Culley D."/>
            <person name="Daum C."/>
            <person name="Ezra D."/>
            <person name="Gonzalez J."/>
            <person name="Henrissat B."/>
            <person name="Kuo A."/>
            <person name="Liang C."/>
            <person name="Lipzen A."/>
            <person name="Lutzoni F."/>
            <person name="Magnuson J."/>
            <person name="Mondo S."/>
            <person name="Nolan M."/>
            <person name="Ohm R."/>
            <person name="Pangilinan J."/>
            <person name="Park H.-J."/>
            <person name="Ramirez L."/>
            <person name="Alfaro M."/>
            <person name="Sun H."/>
            <person name="Tritt A."/>
            <person name="Yoshinaga Y."/>
            <person name="Zwiers L.-H."/>
            <person name="Turgeon B."/>
            <person name="Goodwin S."/>
            <person name="Spatafora J."/>
            <person name="Crous P."/>
            <person name="Grigoriev I."/>
        </authorList>
    </citation>
    <scope>NUCLEOTIDE SEQUENCE</scope>
    <source>
        <strain evidence="1">ATCC 200398</strain>
    </source>
</reference>
<keyword evidence="2" id="KW-1185">Reference proteome</keyword>
<protein>
    <submittedName>
        <fullName evidence="1">Fumarylacetoacetate hydrolase FahA</fullName>
    </submittedName>
</protein>
<evidence type="ECO:0000313" key="2">
    <source>
        <dbReference type="Proteomes" id="UP000799755"/>
    </source>
</evidence>
<keyword evidence="1" id="KW-0378">Hydrolase</keyword>
<evidence type="ECO:0000313" key="1">
    <source>
        <dbReference type="EMBL" id="KAF2465237.1"/>
    </source>
</evidence>
<accession>A0ACB6QFU6</accession>
<name>A0ACB6QFU6_9PLEO</name>
<dbReference type="Proteomes" id="UP000799755">
    <property type="component" value="Unassembled WGS sequence"/>
</dbReference>
<comment type="caution">
    <text evidence="1">The sequence shown here is derived from an EMBL/GenBank/DDBJ whole genome shotgun (WGS) entry which is preliminary data.</text>
</comment>
<gene>
    <name evidence="1" type="ORF">BDR25DRAFT_396402</name>
</gene>
<sequence>MSTYASHFGINNIPYGIATSKIRLSRQCVTRVEDEVIFLGDLADKGVFKGISAPLAKFFGERNLNAFAALSKEIHSQVRSVLQRVYSQKEYQGCSEPIKNVTLHLPVQIGDFTDFSASKDHLLNASEAIIGNRALPPAFFKYPAVYAGRSSSVRVSGTPVTRPHGQFIEDYTVPEKRIIFGACRALDYELEVGAVIGRPVQAGQMLKAADADQHIFGLVLVNDWSARDIQALEMRPLGPFNSKNFATSISPWIITLEALEKYKVPAPPRMEPVAEFMDDKNSSNYAINLEVEIVRDKARTTTCKVGFDTMYWTFRHMLAHHTVGGCELRTGDLVASGTVSGQGEDEHGCLLEQTKNGKKPKTLSNGGELRYLQDGDKVRFTGVVGAPSDGIGFGECVGIVQPARELVQEAIRTQLSINIDIPTDFVFSFLKLNACGSASLHIFSICSQRAFTT</sequence>
<dbReference type="EMBL" id="MU003531">
    <property type="protein sequence ID" value="KAF2465237.1"/>
    <property type="molecule type" value="Genomic_DNA"/>
</dbReference>